<feature type="region of interest" description="Disordered" evidence="1">
    <location>
        <begin position="271"/>
        <end position="300"/>
    </location>
</feature>
<dbReference type="RefSeq" id="WP_265546977.1">
    <property type="nucleotide sequence ID" value="NZ_CP098740.1"/>
</dbReference>
<sequence length="300" mass="33597">MTESIREQESGSEPAPDGEPEEQSRWELAMREAEGLDVYRDLAKAERRLARARSVARVRTVVLSVAAFSLLASMGWTAWTWATPSRFIGPDIVCAILIALCLGGVKADRRRRGSLESTAELEDRLDITRGSARIVSALRGTSLDLQRGLYREDAADVIEQHRADSRKYRRVHNTLQNFIMIGSAATTTVAALDTGGKLTWQNVTIVAIGFAVTLSAAFIGYYKYRERSYFLLQTADSIEEEVNAFTLGIGPYSDYDQDQRSQALKLFTQRVEDHRNEQRRRQQQLDQPADQALPSSQPPA</sequence>
<feature type="transmembrane region" description="Helical" evidence="2">
    <location>
        <begin position="61"/>
        <end position="81"/>
    </location>
</feature>
<dbReference type="InterPro" id="IPR025325">
    <property type="entry name" value="DUF4231"/>
</dbReference>
<dbReference type="Pfam" id="PF14015">
    <property type="entry name" value="DUF4231"/>
    <property type="match status" value="1"/>
</dbReference>
<feature type="transmembrane region" description="Helical" evidence="2">
    <location>
        <begin position="198"/>
        <end position="222"/>
    </location>
</feature>
<protein>
    <submittedName>
        <fullName evidence="3">DUF4231 domain-containing protein</fullName>
    </submittedName>
</protein>
<keyword evidence="4" id="KW-1185">Reference proteome</keyword>
<evidence type="ECO:0000313" key="3">
    <source>
        <dbReference type="EMBL" id="UZK58331.1"/>
    </source>
</evidence>
<evidence type="ECO:0000256" key="2">
    <source>
        <dbReference type="SAM" id="Phobius"/>
    </source>
</evidence>
<reference evidence="3" key="1">
    <citation type="journal article" date="2022" name="Front. Microbiol.">
        <title>Mirubactin C rescues the lethal effect of cell wall biosynthesis mutations in Bacillus subtilis.</title>
        <authorList>
            <person name="Kepplinger B."/>
            <person name="Wen X."/>
            <person name="Tyler A.R."/>
            <person name="Kim B.Y."/>
            <person name="Brown J."/>
            <person name="Banks P."/>
            <person name="Dashti Y."/>
            <person name="Mackenzie E.S."/>
            <person name="Wills C."/>
            <person name="Kawai Y."/>
            <person name="Waldron K.J."/>
            <person name="Allenby N.E.E."/>
            <person name="Wu L.J."/>
            <person name="Hall M.J."/>
            <person name="Errington J."/>
        </authorList>
    </citation>
    <scope>NUCLEOTIDE SEQUENCE</scope>
    <source>
        <strain evidence="3">MDA8-470</strain>
    </source>
</reference>
<organism evidence="3 4">
    <name type="scientific">Streptomyces drozdowiczii</name>
    <dbReference type="NCBI Taxonomy" id="202862"/>
    <lineage>
        <taxon>Bacteria</taxon>
        <taxon>Bacillati</taxon>
        <taxon>Actinomycetota</taxon>
        <taxon>Actinomycetes</taxon>
        <taxon>Kitasatosporales</taxon>
        <taxon>Streptomycetaceae</taxon>
        <taxon>Streptomyces</taxon>
    </lineage>
</organism>
<proteinExistence type="predicted"/>
<feature type="transmembrane region" description="Helical" evidence="2">
    <location>
        <begin position="175"/>
        <end position="192"/>
    </location>
</feature>
<keyword evidence="2" id="KW-1133">Transmembrane helix</keyword>
<evidence type="ECO:0000256" key="1">
    <source>
        <dbReference type="SAM" id="MobiDB-lite"/>
    </source>
</evidence>
<dbReference type="NCBIfam" id="NF033634">
    <property type="entry name" value="SLATT_1"/>
    <property type="match status" value="1"/>
</dbReference>
<name>A0ABY6Q1Q9_9ACTN</name>
<feature type="compositionally biased region" description="Basic and acidic residues" evidence="1">
    <location>
        <begin position="271"/>
        <end position="280"/>
    </location>
</feature>
<dbReference type="EMBL" id="CP098740">
    <property type="protein sequence ID" value="UZK58331.1"/>
    <property type="molecule type" value="Genomic_DNA"/>
</dbReference>
<keyword evidence="2" id="KW-0812">Transmembrane</keyword>
<dbReference type="Proteomes" id="UP001164963">
    <property type="component" value="Chromosome"/>
</dbReference>
<accession>A0ABY6Q1Q9</accession>
<gene>
    <name evidence="3" type="ORF">NEH16_33415</name>
</gene>
<evidence type="ECO:0000313" key="4">
    <source>
        <dbReference type="Proteomes" id="UP001164963"/>
    </source>
</evidence>
<feature type="compositionally biased region" description="Low complexity" evidence="1">
    <location>
        <begin position="284"/>
        <end position="294"/>
    </location>
</feature>
<feature type="transmembrane region" description="Helical" evidence="2">
    <location>
        <begin position="87"/>
        <end position="105"/>
    </location>
</feature>
<keyword evidence="2" id="KW-0472">Membrane</keyword>
<feature type="region of interest" description="Disordered" evidence="1">
    <location>
        <begin position="1"/>
        <end position="25"/>
    </location>
</feature>